<sequence length="90" mass="10430">MCAQLTFCELHEQHIVRGGTTTTQLYEPEQHAAPRNQIAAPERQFEQQNEKYWDMARTSNRNEKTISASTTKQENTCKMAKRLAHTTTYV</sequence>
<dbReference type="AlphaFoldDB" id="A0A183V952"/>
<protein>
    <submittedName>
        <fullName evidence="1 3">Uncharacterized protein</fullName>
    </submittedName>
</protein>
<evidence type="ECO:0000313" key="2">
    <source>
        <dbReference type="Proteomes" id="UP000050794"/>
    </source>
</evidence>
<dbReference type="Proteomes" id="UP000050794">
    <property type="component" value="Unassembled WGS sequence"/>
</dbReference>
<gene>
    <name evidence="1" type="ORF">TCNE_LOCUS17275</name>
</gene>
<evidence type="ECO:0000313" key="1">
    <source>
        <dbReference type="EMBL" id="VDM48596.1"/>
    </source>
</evidence>
<reference evidence="1 2" key="2">
    <citation type="submission" date="2018-11" db="EMBL/GenBank/DDBJ databases">
        <authorList>
            <consortium name="Pathogen Informatics"/>
        </authorList>
    </citation>
    <scope>NUCLEOTIDE SEQUENCE [LARGE SCALE GENOMIC DNA]</scope>
</reference>
<evidence type="ECO:0000313" key="3">
    <source>
        <dbReference type="WBParaSite" id="TCNE_0001727301-mRNA-1"/>
    </source>
</evidence>
<keyword evidence="2" id="KW-1185">Reference proteome</keyword>
<organism evidence="2 3">
    <name type="scientific">Toxocara canis</name>
    <name type="common">Canine roundworm</name>
    <dbReference type="NCBI Taxonomy" id="6265"/>
    <lineage>
        <taxon>Eukaryota</taxon>
        <taxon>Metazoa</taxon>
        <taxon>Ecdysozoa</taxon>
        <taxon>Nematoda</taxon>
        <taxon>Chromadorea</taxon>
        <taxon>Rhabditida</taxon>
        <taxon>Spirurina</taxon>
        <taxon>Ascaridomorpha</taxon>
        <taxon>Ascaridoidea</taxon>
        <taxon>Toxocaridae</taxon>
        <taxon>Toxocara</taxon>
    </lineage>
</organism>
<dbReference type="WBParaSite" id="TCNE_0001727301-mRNA-1">
    <property type="protein sequence ID" value="TCNE_0001727301-mRNA-1"/>
    <property type="gene ID" value="TCNE_0001727301"/>
</dbReference>
<accession>A0A183V952</accession>
<name>A0A183V952_TOXCA</name>
<dbReference type="EMBL" id="UYWY01024296">
    <property type="protein sequence ID" value="VDM48596.1"/>
    <property type="molecule type" value="Genomic_DNA"/>
</dbReference>
<reference evidence="3" key="1">
    <citation type="submission" date="2016-06" db="UniProtKB">
        <authorList>
            <consortium name="WormBaseParasite"/>
        </authorList>
    </citation>
    <scope>IDENTIFICATION</scope>
</reference>
<proteinExistence type="predicted"/>